<evidence type="ECO:0000256" key="1">
    <source>
        <dbReference type="SAM" id="MobiDB-lite"/>
    </source>
</evidence>
<feature type="region of interest" description="Disordered" evidence="1">
    <location>
        <begin position="822"/>
        <end position="852"/>
    </location>
</feature>
<name>A0A9K3CPX4_9EUKA</name>
<dbReference type="EMBL" id="BDIP01000119">
    <property type="protein sequence ID" value="GIQ80185.1"/>
    <property type="molecule type" value="Genomic_DNA"/>
</dbReference>
<feature type="compositionally biased region" description="Basic and acidic residues" evidence="1">
    <location>
        <begin position="721"/>
        <end position="733"/>
    </location>
</feature>
<feature type="compositionally biased region" description="Basic and acidic residues" evidence="1">
    <location>
        <begin position="75"/>
        <end position="98"/>
    </location>
</feature>
<evidence type="ECO:0000313" key="2">
    <source>
        <dbReference type="EMBL" id="GIQ80185.1"/>
    </source>
</evidence>
<feature type="compositionally biased region" description="Pro residues" evidence="1">
    <location>
        <begin position="703"/>
        <end position="712"/>
    </location>
</feature>
<dbReference type="AlphaFoldDB" id="A0A9K3CPX4"/>
<feature type="region of interest" description="Disordered" evidence="1">
    <location>
        <begin position="1"/>
        <end position="99"/>
    </location>
</feature>
<reference evidence="2 3" key="1">
    <citation type="journal article" date="2018" name="PLoS ONE">
        <title>The draft genome of Kipferlia bialata reveals reductive genome evolution in fornicate parasites.</title>
        <authorList>
            <person name="Tanifuji G."/>
            <person name="Takabayashi S."/>
            <person name="Kume K."/>
            <person name="Takagi M."/>
            <person name="Nakayama T."/>
            <person name="Kamikawa R."/>
            <person name="Inagaki Y."/>
            <person name="Hashimoto T."/>
        </authorList>
    </citation>
    <scope>NUCLEOTIDE SEQUENCE [LARGE SCALE GENOMIC DNA]</scope>
    <source>
        <strain evidence="2">NY0173</strain>
    </source>
</reference>
<feature type="compositionally biased region" description="Acidic residues" evidence="1">
    <location>
        <begin position="798"/>
        <end position="810"/>
    </location>
</feature>
<feature type="region of interest" description="Disordered" evidence="1">
    <location>
        <begin position="510"/>
        <end position="536"/>
    </location>
</feature>
<feature type="region of interest" description="Disordered" evidence="1">
    <location>
        <begin position="125"/>
        <end position="173"/>
    </location>
</feature>
<feature type="compositionally biased region" description="Basic and acidic residues" evidence="1">
    <location>
        <begin position="580"/>
        <end position="595"/>
    </location>
</feature>
<proteinExistence type="predicted"/>
<evidence type="ECO:0000313" key="3">
    <source>
        <dbReference type="Proteomes" id="UP000265618"/>
    </source>
</evidence>
<feature type="compositionally biased region" description="Basic and acidic residues" evidence="1">
    <location>
        <begin position="51"/>
        <end position="64"/>
    </location>
</feature>
<feature type="compositionally biased region" description="Basic and acidic residues" evidence="1">
    <location>
        <begin position="19"/>
        <end position="42"/>
    </location>
</feature>
<feature type="compositionally biased region" description="Acidic residues" evidence="1">
    <location>
        <begin position="602"/>
        <end position="640"/>
    </location>
</feature>
<organism evidence="2 3">
    <name type="scientific">Kipferlia bialata</name>
    <dbReference type="NCBI Taxonomy" id="797122"/>
    <lineage>
        <taxon>Eukaryota</taxon>
        <taxon>Metamonada</taxon>
        <taxon>Carpediemonas-like organisms</taxon>
        <taxon>Kipferlia</taxon>
    </lineage>
</organism>
<keyword evidence="3" id="KW-1185">Reference proteome</keyword>
<feature type="region of interest" description="Disordered" evidence="1">
    <location>
        <begin position="569"/>
        <end position="810"/>
    </location>
</feature>
<accession>A0A9K3CPX4</accession>
<sequence length="852" mass="93666">MRHGHTFVTPLGDTQRQTVRREREERESRHMNAYHEKMHQMRQESLSALERAMEVDPRRMERSKASTPLQKTLRKKEMFPDKEKKLSRREQEELDARNQKKARKAAIELLQQRDREKVHIAQVNRRQRLSDGSRAPSGLVRKDTAAQGHRHHAIGTATGVPTSRMKKKKSAINQGVYQDTAGTTVARSMAKETGRQTVAVADSDLPQVSVALADLLALCAHILDTQGEPFPVKACPVGEPVLPSSVFGSVCPSLCRAISSVNRTLKTLKRNLVILPASTQKVRRHQLHNAVLYTEALQKALLKLRDLLIGYTLPTTSPLPPLTAVETMPQFGGLHQVVRDAVTAVRDKTARHDVWRPYDEVVAGNKAMEAKYGARLQAGTMSLPCETYTIVPSTAAMLRATAKAIATLCTSMLQDREAEEGEEADTEATWVERVCRLKDLTGRETAELAGVIVSLLRGQARIEAEADAPTHGFFGGLPLPNLKGTALASIDDYSPEEEEKVEHEVQAEAEAEAEAPVAEEAEAVETPAEAETETAPVETAVETAVEVKQVEALEEDKPSFLERVVDAVEDVFDGSDDEKEEKTEEVKEEEKKAEEAVPAYVDDAESDDGTWEEDDLDEMEDFEDEDGFEAVSEDEMEPEPVPEPTPEPVVESVPEAKEEPKQEEEEVTPEVETAPEPTPAPETEVEAVVEPVAEAEEEEVPVPEAPVEPTPAPTETETEAEAEREAVPEVQKETEEEAEVVETPAEVEPVAEAPKEEEEKEPTLVVEEAPTPVPAPTEEVDTPESAAIETPVETETKAEEEEEDAAMEDSIEAVSDVEEFVDDADSVEGWGTDGGWSDAEDEEEEDGGAGMV</sequence>
<feature type="compositionally biased region" description="Acidic residues" evidence="1">
    <location>
        <begin position="838"/>
        <end position="852"/>
    </location>
</feature>
<feature type="compositionally biased region" description="Acidic residues" evidence="1">
    <location>
        <begin position="683"/>
        <end position="701"/>
    </location>
</feature>
<comment type="caution">
    <text evidence="2">The sequence shown here is derived from an EMBL/GenBank/DDBJ whole genome shotgun (WGS) entry which is preliminary data.</text>
</comment>
<feature type="compositionally biased region" description="Low complexity" evidence="1">
    <location>
        <begin position="741"/>
        <end position="752"/>
    </location>
</feature>
<dbReference type="Proteomes" id="UP000265618">
    <property type="component" value="Unassembled WGS sequence"/>
</dbReference>
<feature type="compositionally biased region" description="Acidic residues" evidence="1">
    <location>
        <begin position="510"/>
        <end position="532"/>
    </location>
</feature>
<protein>
    <submittedName>
        <fullName evidence="2">Uncharacterized protein</fullName>
    </submittedName>
</protein>
<feature type="compositionally biased region" description="Acidic residues" evidence="1">
    <location>
        <begin position="569"/>
        <end position="579"/>
    </location>
</feature>
<gene>
    <name evidence="2" type="ORF">KIPB_000944</name>
</gene>